<dbReference type="InterPro" id="IPR015422">
    <property type="entry name" value="PyrdxlP-dep_Trfase_small"/>
</dbReference>
<comment type="caution">
    <text evidence="9">The sequence shown here is derived from an EMBL/GenBank/DDBJ whole genome shotgun (WGS) entry which is preliminary data.</text>
</comment>
<evidence type="ECO:0000256" key="7">
    <source>
        <dbReference type="ARBA" id="ARBA00030587"/>
    </source>
</evidence>
<dbReference type="PANTHER" id="PTHR11986:SF18">
    <property type="entry name" value="ORNITHINE AMINOTRANSFERASE, MITOCHONDRIAL"/>
    <property type="match status" value="1"/>
</dbReference>
<keyword evidence="6 8" id="KW-0663">Pyridoxal phosphate</keyword>
<dbReference type="InterPro" id="IPR015421">
    <property type="entry name" value="PyrdxlP-dep_Trfase_major"/>
</dbReference>
<protein>
    <recommendedName>
        <fullName evidence="3">ornithine aminotransferase</fullName>
        <ecNumber evidence="3">2.6.1.13</ecNumber>
    </recommendedName>
    <alternativeName>
        <fullName evidence="7">Ornithine--oxo-acid aminotransferase</fullName>
    </alternativeName>
</protein>
<evidence type="ECO:0000256" key="1">
    <source>
        <dbReference type="ARBA" id="ARBA00001933"/>
    </source>
</evidence>
<evidence type="ECO:0000256" key="3">
    <source>
        <dbReference type="ARBA" id="ARBA00012924"/>
    </source>
</evidence>
<dbReference type="PIRSF" id="PIRSF000521">
    <property type="entry name" value="Transaminase_4ab_Lys_Orn"/>
    <property type="match status" value="1"/>
</dbReference>
<dbReference type="PROSITE" id="PS00600">
    <property type="entry name" value="AA_TRANSFER_CLASS_3"/>
    <property type="match status" value="1"/>
</dbReference>
<dbReference type="InterPro" id="IPR005814">
    <property type="entry name" value="Aminotrans_3"/>
</dbReference>
<evidence type="ECO:0000256" key="8">
    <source>
        <dbReference type="RuleBase" id="RU003560"/>
    </source>
</evidence>
<comment type="pathway">
    <text evidence="2">Amino-acid biosynthesis; L-proline biosynthesis; L-glutamate 5-semialdehyde from L-ornithine: step 1/1.</text>
</comment>
<accession>A0ABN1YYH4</accession>
<dbReference type="Pfam" id="PF00202">
    <property type="entry name" value="Aminotran_3"/>
    <property type="match status" value="1"/>
</dbReference>
<evidence type="ECO:0000313" key="10">
    <source>
        <dbReference type="Proteomes" id="UP001501266"/>
    </source>
</evidence>
<dbReference type="Gene3D" id="3.90.1150.10">
    <property type="entry name" value="Aspartate Aminotransferase, domain 1"/>
    <property type="match status" value="1"/>
</dbReference>
<keyword evidence="10" id="KW-1185">Reference proteome</keyword>
<comment type="cofactor">
    <cofactor evidence="1">
        <name>pyridoxal 5'-phosphate</name>
        <dbReference type="ChEBI" id="CHEBI:597326"/>
    </cofactor>
</comment>
<dbReference type="Proteomes" id="UP001501266">
    <property type="component" value="Unassembled WGS sequence"/>
</dbReference>
<dbReference type="NCBIfam" id="TIGR01885">
    <property type="entry name" value="Orn_aminotrans"/>
    <property type="match status" value="1"/>
</dbReference>
<gene>
    <name evidence="9" type="primary">rocD</name>
    <name evidence="9" type="ORF">GCM10009640_16990</name>
</gene>
<reference evidence="9 10" key="1">
    <citation type="journal article" date="2019" name="Int. J. Syst. Evol. Microbiol.">
        <title>The Global Catalogue of Microorganisms (GCM) 10K type strain sequencing project: providing services to taxonomists for standard genome sequencing and annotation.</title>
        <authorList>
            <consortium name="The Broad Institute Genomics Platform"/>
            <consortium name="The Broad Institute Genome Sequencing Center for Infectious Disease"/>
            <person name="Wu L."/>
            <person name="Ma J."/>
        </authorList>
    </citation>
    <scope>NUCLEOTIDE SEQUENCE [LARGE SCALE GENOMIC DNA]</scope>
    <source>
        <strain evidence="9 10">JCM 12398</strain>
    </source>
</reference>
<evidence type="ECO:0000256" key="6">
    <source>
        <dbReference type="ARBA" id="ARBA00022898"/>
    </source>
</evidence>
<dbReference type="InterPro" id="IPR049704">
    <property type="entry name" value="Aminotrans_3_PPA_site"/>
</dbReference>
<evidence type="ECO:0000256" key="4">
    <source>
        <dbReference type="ARBA" id="ARBA00022576"/>
    </source>
</evidence>
<keyword evidence="5" id="KW-0808">Transferase</keyword>
<name>A0ABN1YYH4_9MICO</name>
<evidence type="ECO:0000313" key="9">
    <source>
        <dbReference type="EMBL" id="GAA1423132.1"/>
    </source>
</evidence>
<dbReference type="SUPFAM" id="SSF53383">
    <property type="entry name" value="PLP-dependent transferases"/>
    <property type="match status" value="1"/>
</dbReference>
<dbReference type="Gene3D" id="3.40.640.10">
    <property type="entry name" value="Type I PLP-dependent aspartate aminotransferase-like (Major domain)"/>
    <property type="match status" value="1"/>
</dbReference>
<sequence length="416" mass="43344">MSETTMTHESTMPDALSSATQAAIAQVESSAAHNYHPLPVVVVEASGAWVTDVDGRRYLDCLAAYSAVNFGHGNPRLLAAAHAQLDRVTLTSRAFHSAALGPFVEALATLAGKDMVLPMNTGAEAVESGIKVARRWAYQVKGVPAGQAEIIVMEGNFHGRTTTIVSFSDDPDATEGYGPFTPGFVRVPYGDADALAAAITPRTAAVLLEPIQGEAGILVPPAGYLQRVREITERERVLLIADEIQSGLGRTGATFQCDNEGVVPDVYLLGKALGGGVVPVSAVVANADVLGVLTPGSHGSTFGGNPLAAAVGLEVVRMLAEGDMQARARELGARLHAGLGELVGHGVTAVRGVGLWAGIDIDPAVGTARDVCLRLMERGILAKDTHGQTVRLAPPIVIDEADLDMLVREFRTAVGA</sequence>
<dbReference type="EC" id="2.6.1.13" evidence="3"/>
<proteinExistence type="inferred from homology"/>
<dbReference type="EMBL" id="BAAAKK010000004">
    <property type="protein sequence ID" value="GAA1423132.1"/>
    <property type="molecule type" value="Genomic_DNA"/>
</dbReference>
<dbReference type="InterPro" id="IPR010164">
    <property type="entry name" value="Orn_aminotrans"/>
</dbReference>
<dbReference type="PANTHER" id="PTHR11986">
    <property type="entry name" value="AMINOTRANSFERASE CLASS III"/>
    <property type="match status" value="1"/>
</dbReference>
<dbReference type="InterPro" id="IPR050103">
    <property type="entry name" value="Class-III_PLP-dep_AT"/>
</dbReference>
<evidence type="ECO:0000256" key="2">
    <source>
        <dbReference type="ARBA" id="ARBA00004998"/>
    </source>
</evidence>
<dbReference type="InterPro" id="IPR015424">
    <property type="entry name" value="PyrdxlP-dep_Trfase"/>
</dbReference>
<evidence type="ECO:0000256" key="5">
    <source>
        <dbReference type="ARBA" id="ARBA00022679"/>
    </source>
</evidence>
<comment type="similarity">
    <text evidence="8">Belongs to the class-III pyridoxal-phosphate-dependent aminotransferase family.</text>
</comment>
<organism evidence="9 10">
    <name type="scientific">Agrococcus citreus</name>
    <dbReference type="NCBI Taxonomy" id="84643"/>
    <lineage>
        <taxon>Bacteria</taxon>
        <taxon>Bacillati</taxon>
        <taxon>Actinomycetota</taxon>
        <taxon>Actinomycetes</taxon>
        <taxon>Micrococcales</taxon>
        <taxon>Microbacteriaceae</taxon>
        <taxon>Agrococcus</taxon>
    </lineage>
</organism>
<keyword evidence="4" id="KW-0032">Aminotransferase</keyword>
<dbReference type="CDD" id="cd00610">
    <property type="entry name" value="OAT_like"/>
    <property type="match status" value="1"/>
</dbReference>